<gene>
    <name evidence="2" type="ORF">LJD61_01170</name>
</gene>
<keyword evidence="1" id="KW-0472">Membrane</keyword>
<dbReference type="Pfam" id="PF14276">
    <property type="entry name" value="DUF4363"/>
    <property type="match status" value="1"/>
</dbReference>
<evidence type="ECO:0000256" key="1">
    <source>
        <dbReference type="SAM" id="Phobius"/>
    </source>
</evidence>
<sequence>MKPLLYTVILTLAIIGSGIFTINMLKKDAEALYNFVLEMESDIMAEKWEDAGEKGDKLHNQWKKYKKVWPMLIDHLEIDNLDIQISELESFLISRDKTQALSKLSILKLLVKHIPEKESFTLQNIL</sequence>
<evidence type="ECO:0000313" key="2">
    <source>
        <dbReference type="EMBL" id="MCQ1528163.1"/>
    </source>
</evidence>
<proteinExistence type="predicted"/>
<feature type="transmembrane region" description="Helical" evidence="1">
    <location>
        <begin position="6"/>
        <end position="25"/>
    </location>
</feature>
<reference evidence="2 3" key="1">
    <citation type="submission" date="2021-10" db="EMBL/GenBank/DDBJ databases">
        <title>Lutispora strain m25 sp. nov., a thermophilic, non-spore-forming bacterium isolated from a lab-scale methanogenic bioreactor digesting anaerobic sludge.</title>
        <authorList>
            <person name="El Houari A."/>
            <person name="Mcdonald J."/>
        </authorList>
    </citation>
    <scope>NUCLEOTIDE SEQUENCE [LARGE SCALE GENOMIC DNA]</scope>
    <source>
        <strain evidence="3">m25</strain>
    </source>
</reference>
<keyword evidence="1" id="KW-0812">Transmembrane</keyword>
<protein>
    <submittedName>
        <fullName evidence="2">DUF4363 family protein</fullName>
    </submittedName>
</protein>
<comment type="caution">
    <text evidence="2">The sequence shown here is derived from an EMBL/GenBank/DDBJ whole genome shotgun (WGS) entry which is preliminary data.</text>
</comment>
<dbReference type="RefSeq" id="WP_255225660.1">
    <property type="nucleotide sequence ID" value="NZ_JAJEKE010000001.1"/>
</dbReference>
<dbReference type="Proteomes" id="UP001651880">
    <property type="component" value="Unassembled WGS sequence"/>
</dbReference>
<evidence type="ECO:0000313" key="3">
    <source>
        <dbReference type="Proteomes" id="UP001651880"/>
    </source>
</evidence>
<name>A0ABT1NA87_9FIRM</name>
<dbReference type="InterPro" id="IPR025373">
    <property type="entry name" value="DUF4363"/>
</dbReference>
<keyword evidence="3" id="KW-1185">Reference proteome</keyword>
<keyword evidence="1" id="KW-1133">Transmembrane helix</keyword>
<dbReference type="EMBL" id="JAJEKE010000001">
    <property type="protein sequence ID" value="MCQ1528163.1"/>
    <property type="molecule type" value="Genomic_DNA"/>
</dbReference>
<accession>A0ABT1NA87</accession>
<organism evidence="2 3">
    <name type="scientific">Lutispora saccharofermentans</name>
    <dbReference type="NCBI Taxonomy" id="3024236"/>
    <lineage>
        <taxon>Bacteria</taxon>
        <taxon>Bacillati</taxon>
        <taxon>Bacillota</taxon>
        <taxon>Clostridia</taxon>
        <taxon>Lutisporales</taxon>
        <taxon>Lutisporaceae</taxon>
        <taxon>Lutispora</taxon>
    </lineage>
</organism>